<feature type="transmembrane region" description="Helical" evidence="1">
    <location>
        <begin position="6"/>
        <end position="27"/>
    </location>
</feature>
<reference evidence="3 4" key="1">
    <citation type="submission" date="2018-11" db="EMBL/GenBank/DDBJ databases">
        <title>The draft genome sequence of Amphritea opalescens ANRC-JH13T.</title>
        <authorList>
            <person name="Fang Z."/>
            <person name="Zhang Y."/>
            <person name="Han X."/>
        </authorList>
    </citation>
    <scope>NUCLEOTIDE SEQUENCE [LARGE SCALE GENOMIC DNA]</scope>
    <source>
        <strain evidence="3 4">ANRC-JH13</strain>
    </source>
</reference>
<sequence length="160" mass="17325">MQRQLGFSLIEVMIALVILTIGILGMAKLQVTGIQQNQSAYMRSQANLLAYDIIDRMRVNRDAIDSYLQVSSGTAEADCLASTGCSETEMAAHDLSEWFATITRELPSGSGIVCRSDKAGDANGAPDCEGNSTDNPIVVYLWWDDDRDGSVTQLTVSAEL</sequence>
<evidence type="ECO:0000313" key="4">
    <source>
        <dbReference type="Proteomes" id="UP000283087"/>
    </source>
</evidence>
<name>A0A430KLJ6_9GAMM</name>
<dbReference type="InterPro" id="IPR013362">
    <property type="entry name" value="Pilus_4_PilV"/>
</dbReference>
<dbReference type="NCBIfam" id="TIGR02532">
    <property type="entry name" value="IV_pilin_GFxxxE"/>
    <property type="match status" value="1"/>
</dbReference>
<keyword evidence="1" id="KW-1133">Transmembrane helix</keyword>
<dbReference type="Proteomes" id="UP000283087">
    <property type="component" value="Unassembled WGS sequence"/>
</dbReference>
<dbReference type="Pfam" id="PF07963">
    <property type="entry name" value="N_methyl"/>
    <property type="match status" value="1"/>
</dbReference>
<dbReference type="InterPro" id="IPR054402">
    <property type="entry name" value="Tt1218-like_dom"/>
</dbReference>
<evidence type="ECO:0000313" key="3">
    <source>
        <dbReference type="EMBL" id="RTE64359.1"/>
    </source>
</evidence>
<gene>
    <name evidence="3" type="primary">pilV</name>
    <name evidence="3" type="ORF">EH243_17750</name>
</gene>
<comment type="caution">
    <text evidence="3">The sequence shown here is derived from an EMBL/GenBank/DDBJ whole genome shotgun (WGS) entry which is preliminary data.</text>
</comment>
<protein>
    <submittedName>
        <fullName evidence="3">Type IV pilus modification protein PilV</fullName>
    </submittedName>
</protein>
<organism evidence="3 4">
    <name type="scientific">Amphritea opalescens</name>
    <dbReference type="NCBI Taxonomy" id="2490544"/>
    <lineage>
        <taxon>Bacteria</taxon>
        <taxon>Pseudomonadati</taxon>
        <taxon>Pseudomonadota</taxon>
        <taxon>Gammaproteobacteria</taxon>
        <taxon>Oceanospirillales</taxon>
        <taxon>Oceanospirillaceae</taxon>
        <taxon>Amphritea</taxon>
    </lineage>
</organism>
<keyword evidence="1" id="KW-0812">Transmembrane</keyword>
<dbReference type="OrthoDB" id="6119037at2"/>
<dbReference type="AlphaFoldDB" id="A0A430KLJ6"/>
<dbReference type="NCBIfam" id="TIGR02523">
    <property type="entry name" value="type_IV_pilV"/>
    <property type="match status" value="1"/>
</dbReference>
<evidence type="ECO:0000259" key="2">
    <source>
        <dbReference type="Pfam" id="PF22150"/>
    </source>
</evidence>
<evidence type="ECO:0000256" key="1">
    <source>
        <dbReference type="SAM" id="Phobius"/>
    </source>
</evidence>
<dbReference type="InterPro" id="IPR012902">
    <property type="entry name" value="N_methyl_site"/>
</dbReference>
<dbReference type="RefSeq" id="WP_126159998.1">
    <property type="nucleotide sequence ID" value="NZ_RQXW01000025.1"/>
</dbReference>
<feature type="domain" description="Type IV pilin Tt1218-like" evidence="2">
    <location>
        <begin position="29"/>
        <end position="95"/>
    </location>
</feature>
<proteinExistence type="predicted"/>
<dbReference type="EMBL" id="RQXW01000025">
    <property type="protein sequence ID" value="RTE64359.1"/>
    <property type="molecule type" value="Genomic_DNA"/>
</dbReference>
<keyword evidence="4" id="KW-1185">Reference proteome</keyword>
<dbReference type="Pfam" id="PF22150">
    <property type="entry name" value="Tt1218-like"/>
    <property type="match status" value="1"/>
</dbReference>
<keyword evidence="1" id="KW-0472">Membrane</keyword>
<accession>A0A430KLJ6</accession>